<dbReference type="InterPro" id="IPR050391">
    <property type="entry name" value="Mito_Metabolite_Transporter"/>
</dbReference>
<evidence type="ECO:0000256" key="5">
    <source>
        <dbReference type="ARBA" id="ARBA00022692"/>
    </source>
</evidence>
<name>A0A0M3HV15_ASCLU</name>
<protein>
    <recommendedName>
        <fullName evidence="11">Mitochondrial 2-oxoglutarate/malate carrier protein</fullName>
    </recommendedName>
</protein>
<dbReference type="InterPro" id="IPR018108">
    <property type="entry name" value="MCP_transmembrane"/>
</dbReference>
<comment type="catalytic activity">
    <reaction evidence="15">
        <text>succinate(in) + 2-oxoglutarate(out) = succinate(out) + 2-oxoglutarate(in)</text>
        <dbReference type="Rhea" id="RHEA:71595"/>
        <dbReference type="ChEBI" id="CHEBI:16810"/>
        <dbReference type="ChEBI" id="CHEBI:30031"/>
    </reaction>
</comment>
<evidence type="ECO:0000256" key="9">
    <source>
        <dbReference type="ARBA" id="ARBA00023136"/>
    </source>
</evidence>
<comment type="similarity">
    <text evidence="2 17">Belongs to the mitochondrial carrier (TC 2.A.29) family.</text>
</comment>
<evidence type="ECO:0000313" key="19">
    <source>
        <dbReference type="Proteomes" id="UP000036681"/>
    </source>
</evidence>
<feature type="repeat" description="Solcar" evidence="16">
    <location>
        <begin position="222"/>
        <end position="311"/>
    </location>
</feature>
<dbReference type="Gene3D" id="1.50.40.10">
    <property type="entry name" value="Mitochondrial carrier domain"/>
    <property type="match status" value="1"/>
</dbReference>
<evidence type="ECO:0000256" key="3">
    <source>
        <dbReference type="ARBA" id="ARBA00022448"/>
    </source>
</evidence>
<keyword evidence="6" id="KW-0677">Repeat</keyword>
<evidence type="ECO:0000256" key="6">
    <source>
        <dbReference type="ARBA" id="ARBA00022737"/>
    </source>
</evidence>
<feature type="compositionally biased region" description="Basic and acidic residues" evidence="18">
    <location>
        <begin position="1"/>
        <end position="12"/>
    </location>
</feature>
<proteinExistence type="inferred from homology"/>
<keyword evidence="3 17" id="KW-0813">Transport</keyword>
<dbReference type="SUPFAM" id="SSF103506">
    <property type="entry name" value="Mitochondrial carrier"/>
    <property type="match status" value="1"/>
</dbReference>
<dbReference type="GO" id="GO:0016020">
    <property type="term" value="C:membrane"/>
    <property type="evidence" value="ECO:0007669"/>
    <property type="project" value="UniProtKB-SubCell"/>
</dbReference>
<dbReference type="InterPro" id="IPR023395">
    <property type="entry name" value="MCP_dom_sf"/>
</dbReference>
<comment type="catalytic activity">
    <reaction evidence="10">
        <text>(S)-malate(in) + 2-oxoglutarate(out) = (S)-malate(out) + 2-oxoglutarate(in)</text>
        <dbReference type="Rhea" id="RHEA:71587"/>
        <dbReference type="ChEBI" id="CHEBI:15589"/>
        <dbReference type="ChEBI" id="CHEBI:16810"/>
    </reaction>
</comment>
<dbReference type="PRINTS" id="PR00926">
    <property type="entry name" value="MITOCARRIER"/>
</dbReference>
<reference evidence="20" key="1">
    <citation type="submission" date="2017-02" db="UniProtKB">
        <authorList>
            <consortium name="WormBaseParasite"/>
        </authorList>
    </citation>
    <scope>IDENTIFICATION</scope>
</reference>
<evidence type="ECO:0000256" key="7">
    <source>
        <dbReference type="ARBA" id="ARBA00022989"/>
    </source>
</evidence>
<evidence type="ECO:0000256" key="16">
    <source>
        <dbReference type="PROSITE-ProRule" id="PRU00282"/>
    </source>
</evidence>
<sequence>MSGKKEDIKEINKTSPPANATEPKKIPNYLKFVFGGTAGMTAAAVVQPLDLVKNRMQVSGTSGKREFRSSWHAASTVIRKEGFLALYNGLSASLLRQATYTTTRLGIYTYMFEKLTKGDKKPTFAMKATIGMIAGMAGAFVGTPADLSLIRMCADGRLPVEQQRKYKNVIDALIRIVREEGILTLWRGCGPTVLRAVVVNASQLATYSQSKELVLSGGYVKDGILCHFLASMISGIVTTITSMPVDIAKTRVQNMRVVNGKPEYRNAFDVWAKIMRNEGFFALWKGFTPYYFRLGPHTVLIFIFLEQLNSFYFKHVLGVSNAHGAL</sequence>
<feature type="region of interest" description="Disordered" evidence="18">
    <location>
        <begin position="1"/>
        <end position="22"/>
    </location>
</feature>
<feature type="repeat" description="Solcar" evidence="16">
    <location>
        <begin position="122"/>
        <end position="213"/>
    </location>
</feature>
<keyword evidence="4" id="KW-0050">Antiport</keyword>
<evidence type="ECO:0000256" key="14">
    <source>
        <dbReference type="ARBA" id="ARBA00052538"/>
    </source>
</evidence>
<comment type="catalytic activity">
    <reaction evidence="13">
        <text>maleate(in) + 2-oxoglutarate(out) = maleate(out) + 2-oxoglutarate(in)</text>
        <dbReference type="Rhea" id="RHEA:71599"/>
        <dbReference type="ChEBI" id="CHEBI:16810"/>
        <dbReference type="ChEBI" id="CHEBI:30780"/>
    </reaction>
</comment>
<keyword evidence="5 16" id="KW-0812">Transmembrane</keyword>
<evidence type="ECO:0000256" key="8">
    <source>
        <dbReference type="ARBA" id="ARBA00023055"/>
    </source>
</evidence>
<comment type="catalytic activity">
    <reaction evidence="14">
        <text>malonate(in) + 2-oxoglutarate(out) = malonate(out) + 2-oxoglutarate(in)</text>
        <dbReference type="Rhea" id="RHEA:71591"/>
        <dbReference type="ChEBI" id="CHEBI:15792"/>
        <dbReference type="ChEBI" id="CHEBI:16810"/>
    </reaction>
</comment>
<evidence type="ECO:0000256" key="17">
    <source>
        <dbReference type="RuleBase" id="RU000488"/>
    </source>
</evidence>
<feature type="repeat" description="Solcar" evidence="16">
    <location>
        <begin position="30"/>
        <end position="114"/>
    </location>
</feature>
<comment type="subcellular location">
    <subcellularLocation>
        <location evidence="1">Membrane</location>
        <topology evidence="1">Multi-pass membrane protein</topology>
    </subcellularLocation>
</comment>
<comment type="catalytic activity">
    <reaction evidence="12">
        <text>oxaloacetate(in) + 2-oxoglutarate(out) = oxaloacetate(out) + 2-oxoglutarate(in)</text>
        <dbReference type="Rhea" id="RHEA:71603"/>
        <dbReference type="ChEBI" id="CHEBI:16452"/>
        <dbReference type="ChEBI" id="CHEBI:16810"/>
    </reaction>
</comment>
<evidence type="ECO:0000313" key="20">
    <source>
        <dbReference type="WBParaSite" id="ALUE_0000671801-mRNA-1"/>
    </source>
</evidence>
<dbReference type="GO" id="GO:0006869">
    <property type="term" value="P:lipid transport"/>
    <property type="evidence" value="ECO:0007669"/>
    <property type="project" value="UniProtKB-KW"/>
</dbReference>
<dbReference type="PROSITE" id="PS50920">
    <property type="entry name" value="SOLCAR"/>
    <property type="match status" value="3"/>
</dbReference>
<evidence type="ECO:0000256" key="12">
    <source>
        <dbReference type="ARBA" id="ARBA00050120"/>
    </source>
</evidence>
<evidence type="ECO:0000256" key="15">
    <source>
        <dbReference type="ARBA" id="ARBA00052710"/>
    </source>
</evidence>
<dbReference type="GO" id="GO:0015297">
    <property type="term" value="F:antiporter activity"/>
    <property type="evidence" value="ECO:0007669"/>
    <property type="project" value="UniProtKB-KW"/>
</dbReference>
<dbReference type="WBParaSite" id="ALUE_0000671801-mRNA-1">
    <property type="protein sequence ID" value="ALUE_0000671801-mRNA-1"/>
    <property type="gene ID" value="ALUE_0000671801"/>
</dbReference>
<keyword evidence="7" id="KW-1133">Transmembrane helix</keyword>
<dbReference type="AlphaFoldDB" id="A0A0M3HV15"/>
<keyword evidence="19" id="KW-1185">Reference proteome</keyword>
<accession>A0A0M3HV15</accession>
<evidence type="ECO:0000256" key="13">
    <source>
        <dbReference type="ARBA" id="ARBA00050291"/>
    </source>
</evidence>
<dbReference type="Proteomes" id="UP000036681">
    <property type="component" value="Unplaced"/>
</dbReference>
<evidence type="ECO:0000256" key="10">
    <source>
        <dbReference type="ARBA" id="ARBA00036491"/>
    </source>
</evidence>
<evidence type="ECO:0000256" key="1">
    <source>
        <dbReference type="ARBA" id="ARBA00004141"/>
    </source>
</evidence>
<evidence type="ECO:0000256" key="18">
    <source>
        <dbReference type="SAM" id="MobiDB-lite"/>
    </source>
</evidence>
<organism evidence="19 20">
    <name type="scientific">Ascaris lumbricoides</name>
    <name type="common">Giant roundworm</name>
    <dbReference type="NCBI Taxonomy" id="6252"/>
    <lineage>
        <taxon>Eukaryota</taxon>
        <taxon>Metazoa</taxon>
        <taxon>Ecdysozoa</taxon>
        <taxon>Nematoda</taxon>
        <taxon>Chromadorea</taxon>
        <taxon>Rhabditida</taxon>
        <taxon>Spirurina</taxon>
        <taxon>Ascaridomorpha</taxon>
        <taxon>Ascaridoidea</taxon>
        <taxon>Ascarididae</taxon>
        <taxon>Ascaris</taxon>
    </lineage>
</organism>
<evidence type="ECO:0000256" key="11">
    <source>
        <dbReference type="ARBA" id="ARBA00040264"/>
    </source>
</evidence>
<dbReference type="InterPro" id="IPR002067">
    <property type="entry name" value="MCP"/>
</dbReference>
<keyword evidence="8" id="KW-0445">Lipid transport</keyword>
<keyword evidence="9 16" id="KW-0472">Membrane</keyword>
<dbReference type="Pfam" id="PF00153">
    <property type="entry name" value="Mito_carr"/>
    <property type="match status" value="3"/>
</dbReference>
<evidence type="ECO:0000256" key="4">
    <source>
        <dbReference type="ARBA" id="ARBA00022449"/>
    </source>
</evidence>
<evidence type="ECO:0000256" key="2">
    <source>
        <dbReference type="ARBA" id="ARBA00006375"/>
    </source>
</evidence>
<dbReference type="PANTHER" id="PTHR45618">
    <property type="entry name" value="MITOCHONDRIAL DICARBOXYLATE CARRIER-RELATED"/>
    <property type="match status" value="1"/>
</dbReference>
<dbReference type="FunFam" id="1.50.40.10:FF:000013">
    <property type="entry name" value="Mitochondrial 2-oxoglutarate/malate carrier protein-like protein"/>
    <property type="match status" value="1"/>
</dbReference>